<gene>
    <name evidence="6" type="ORF">ZT3D7_G8631</name>
</gene>
<keyword evidence="3" id="KW-0862">Zinc</keyword>
<dbReference type="InterPro" id="IPR011057">
    <property type="entry name" value="Mss4-like_sf"/>
</dbReference>
<evidence type="ECO:0000256" key="4">
    <source>
        <dbReference type="ARBA" id="ARBA00023239"/>
    </source>
</evidence>
<evidence type="ECO:0000256" key="1">
    <source>
        <dbReference type="ARBA" id="ARBA00005495"/>
    </source>
</evidence>
<dbReference type="Pfam" id="PF04828">
    <property type="entry name" value="GFA"/>
    <property type="match status" value="1"/>
</dbReference>
<keyword evidence="4" id="KW-0456">Lyase</keyword>
<dbReference type="PROSITE" id="PS51891">
    <property type="entry name" value="CENP_V_GFA"/>
    <property type="match status" value="1"/>
</dbReference>
<keyword evidence="2" id="KW-0479">Metal-binding</keyword>
<feature type="domain" description="CENP-V/GFA" evidence="5">
    <location>
        <begin position="71"/>
        <end position="194"/>
    </location>
</feature>
<evidence type="ECO:0000256" key="2">
    <source>
        <dbReference type="ARBA" id="ARBA00022723"/>
    </source>
</evidence>
<dbReference type="EMBL" id="LT853699">
    <property type="protein sequence ID" value="SMQ53478.1"/>
    <property type="molecule type" value="Genomic_DNA"/>
</dbReference>
<protein>
    <recommendedName>
        <fullName evidence="5">CENP-V/GFA domain-containing protein</fullName>
    </recommendedName>
</protein>
<organism evidence="6 7">
    <name type="scientific">Zymoseptoria tritici (strain ST99CH_3D7)</name>
    <dbReference type="NCBI Taxonomy" id="1276538"/>
    <lineage>
        <taxon>Eukaryota</taxon>
        <taxon>Fungi</taxon>
        <taxon>Dikarya</taxon>
        <taxon>Ascomycota</taxon>
        <taxon>Pezizomycotina</taxon>
        <taxon>Dothideomycetes</taxon>
        <taxon>Dothideomycetidae</taxon>
        <taxon>Mycosphaerellales</taxon>
        <taxon>Mycosphaerellaceae</taxon>
        <taxon>Zymoseptoria</taxon>
    </lineage>
</organism>
<name>A0A1X7S1C9_ZYMT9</name>
<comment type="similarity">
    <text evidence="1">Belongs to the Gfa family.</text>
</comment>
<dbReference type="GO" id="GO:0046872">
    <property type="term" value="F:metal ion binding"/>
    <property type="evidence" value="ECO:0007669"/>
    <property type="project" value="UniProtKB-KW"/>
</dbReference>
<dbReference type="Gene3D" id="3.90.1590.10">
    <property type="entry name" value="glutathione-dependent formaldehyde- activating enzyme (gfa)"/>
    <property type="match status" value="1"/>
</dbReference>
<dbReference type="Proteomes" id="UP000215127">
    <property type="component" value="Chromosome 8"/>
</dbReference>
<dbReference type="PANTHER" id="PTHR33337:SF30">
    <property type="entry name" value="DUF636 DOMAIN PROTEIN (AFU_ORTHOLOGUE AFUA_1G03180)"/>
    <property type="match status" value="1"/>
</dbReference>
<dbReference type="InterPro" id="IPR006913">
    <property type="entry name" value="CENP-V/GFA"/>
</dbReference>
<proteinExistence type="inferred from homology"/>
<dbReference type="STRING" id="1276538.A0A1X7S1C9"/>
<dbReference type="AlphaFoldDB" id="A0A1X7S1C9"/>
<evidence type="ECO:0000313" key="7">
    <source>
        <dbReference type="Proteomes" id="UP000215127"/>
    </source>
</evidence>
<dbReference type="PANTHER" id="PTHR33337">
    <property type="entry name" value="GFA DOMAIN-CONTAINING PROTEIN"/>
    <property type="match status" value="1"/>
</dbReference>
<evidence type="ECO:0000313" key="6">
    <source>
        <dbReference type="EMBL" id="SMQ53478.1"/>
    </source>
</evidence>
<sequence>MISRKMEVESDGVTVYAGEASSSSVASWSDISGLFERRSNTDKLCHNISLIILIFHLPEHFTIPPTRNMSYHGSCFCQKVKIEYCSETITAGLCHCLDCRKLTANPYSLCFVARFSELRVTGAAKELVKTADSGNVVKNYFCDDCGTPLYGGAVTKDAELDSIVIRAGMFDEQELLHRAATVVEIYTSNRLRWLPPLEGCGQFEGMLPS</sequence>
<evidence type="ECO:0000259" key="5">
    <source>
        <dbReference type="PROSITE" id="PS51891"/>
    </source>
</evidence>
<keyword evidence="7" id="KW-1185">Reference proteome</keyword>
<reference evidence="6 7" key="1">
    <citation type="submission" date="2016-06" db="EMBL/GenBank/DDBJ databases">
        <authorList>
            <person name="Kjaerup R.B."/>
            <person name="Dalgaard T.S."/>
            <person name="Juul-Madsen H.R."/>
        </authorList>
    </citation>
    <scope>NUCLEOTIDE SEQUENCE [LARGE SCALE GENOMIC DNA]</scope>
</reference>
<accession>A0A1X7S1C9</accession>
<dbReference type="GO" id="GO:0016846">
    <property type="term" value="F:carbon-sulfur lyase activity"/>
    <property type="evidence" value="ECO:0007669"/>
    <property type="project" value="InterPro"/>
</dbReference>
<dbReference type="SUPFAM" id="SSF51316">
    <property type="entry name" value="Mss4-like"/>
    <property type="match status" value="1"/>
</dbReference>
<evidence type="ECO:0000256" key="3">
    <source>
        <dbReference type="ARBA" id="ARBA00022833"/>
    </source>
</evidence>